<dbReference type="InterPro" id="IPR047263">
    <property type="entry name" value="HNL-like_cupin"/>
</dbReference>
<protein>
    <submittedName>
        <fullName evidence="2">Cupin domain-containing protein</fullName>
    </submittedName>
</protein>
<gene>
    <name evidence="2" type="ORF">LQ567_05310</name>
</gene>
<dbReference type="PANTHER" id="PTHR43698:SF1">
    <property type="entry name" value="BLL4564 PROTEIN"/>
    <property type="match status" value="1"/>
</dbReference>
<accession>A0ABS8PM41</accession>
<comment type="caution">
    <text evidence="2">The sequence shown here is derived from an EMBL/GenBank/DDBJ whole genome shotgun (WGS) entry which is preliminary data.</text>
</comment>
<dbReference type="Pfam" id="PF07883">
    <property type="entry name" value="Cupin_2"/>
    <property type="match status" value="1"/>
</dbReference>
<evidence type="ECO:0000259" key="1">
    <source>
        <dbReference type="Pfam" id="PF07883"/>
    </source>
</evidence>
<evidence type="ECO:0000313" key="2">
    <source>
        <dbReference type="EMBL" id="MCD2422171.1"/>
    </source>
</evidence>
<dbReference type="SUPFAM" id="SSF51182">
    <property type="entry name" value="RmlC-like cupins"/>
    <property type="match status" value="1"/>
</dbReference>
<proteinExistence type="predicted"/>
<reference evidence="2 3" key="1">
    <citation type="submission" date="2021-11" db="EMBL/GenBank/DDBJ databases">
        <title>Genomic of Niabella pedocola.</title>
        <authorList>
            <person name="Wu T."/>
        </authorList>
    </citation>
    <scope>NUCLEOTIDE SEQUENCE [LARGE SCALE GENOMIC DNA]</scope>
    <source>
        <strain evidence="2 3">JCM 31011</strain>
    </source>
</reference>
<keyword evidence="3" id="KW-1185">Reference proteome</keyword>
<dbReference type="Proteomes" id="UP001199816">
    <property type="component" value="Unassembled WGS sequence"/>
</dbReference>
<dbReference type="InterPro" id="IPR011051">
    <property type="entry name" value="RmlC_Cupin_sf"/>
</dbReference>
<dbReference type="InterPro" id="IPR014710">
    <property type="entry name" value="RmlC-like_jellyroll"/>
</dbReference>
<dbReference type="EMBL" id="JAJNEC010000004">
    <property type="protein sequence ID" value="MCD2422171.1"/>
    <property type="molecule type" value="Genomic_DNA"/>
</dbReference>
<dbReference type="RefSeq" id="WP_231003074.1">
    <property type="nucleotide sequence ID" value="NZ_JAJNEC010000004.1"/>
</dbReference>
<dbReference type="PANTHER" id="PTHR43698">
    <property type="entry name" value="RIBD C-TERMINAL DOMAIN CONTAINING PROTEIN"/>
    <property type="match status" value="1"/>
</dbReference>
<feature type="domain" description="Cupin type-2" evidence="1">
    <location>
        <begin position="43"/>
        <end position="104"/>
    </location>
</feature>
<evidence type="ECO:0000313" key="3">
    <source>
        <dbReference type="Proteomes" id="UP001199816"/>
    </source>
</evidence>
<sequence length="135" mass="15085">MSEQNKEAIFEKGERLPSDIITGTAWHNKLVDEDSIYTTAVGVEKFEPGSRNAWHSHPGGQIIIVLDGVGYHQIKGGPVQVVRKGDVIKCPPGILHWHGASQDRSVTQIYMLPNTENGLADWSERVTDEEYYNVK</sequence>
<name>A0ABS8PM41_9BACT</name>
<dbReference type="CDD" id="cd02233">
    <property type="entry name" value="cupin_HNL-like"/>
    <property type="match status" value="1"/>
</dbReference>
<dbReference type="Gene3D" id="2.60.120.10">
    <property type="entry name" value="Jelly Rolls"/>
    <property type="match status" value="1"/>
</dbReference>
<dbReference type="InterPro" id="IPR013096">
    <property type="entry name" value="Cupin_2"/>
</dbReference>
<organism evidence="2 3">
    <name type="scientific">Niabella pedocola</name>
    <dbReference type="NCBI Taxonomy" id="1752077"/>
    <lineage>
        <taxon>Bacteria</taxon>
        <taxon>Pseudomonadati</taxon>
        <taxon>Bacteroidota</taxon>
        <taxon>Chitinophagia</taxon>
        <taxon>Chitinophagales</taxon>
        <taxon>Chitinophagaceae</taxon>
        <taxon>Niabella</taxon>
    </lineage>
</organism>